<dbReference type="Proteomes" id="UP000284547">
    <property type="component" value="Unassembled WGS sequence"/>
</dbReference>
<dbReference type="Gene3D" id="3.90.180.10">
    <property type="entry name" value="Medium-chain alcohol dehydrogenases, catalytic domain"/>
    <property type="match status" value="1"/>
</dbReference>
<accession>A0A411YXY1</accession>
<dbReference type="AlphaFoldDB" id="A0A411YXY1"/>
<evidence type="ECO:0000313" key="1">
    <source>
        <dbReference type="EMBL" id="RGP35716.1"/>
    </source>
</evidence>
<gene>
    <name evidence="1" type="ORF">D1012_18125</name>
</gene>
<evidence type="ECO:0000313" key="2">
    <source>
        <dbReference type="Proteomes" id="UP000284547"/>
    </source>
</evidence>
<protein>
    <submittedName>
        <fullName evidence="1">Uncharacterized protein</fullName>
    </submittedName>
</protein>
<name>A0A411YXY1_9RHOB</name>
<comment type="caution">
    <text evidence="1">The sequence shown here is derived from an EMBL/GenBank/DDBJ whole genome shotgun (WGS) entry which is preliminary data.</text>
</comment>
<dbReference type="OrthoDB" id="9809185at2"/>
<dbReference type="RefSeq" id="WP_118155543.1">
    <property type="nucleotide sequence ID" value="NZ_QWEY01000012.1"/>
</dbReference>
<dbReference type="EMBL" id="QWEY01000012">
    <property type="protein sequence ID" value="RGP35716.1"/>
    <property type="molecule type" value="Genomic_DNA"/>
</dbReference>
<keyword evidence="2" id="KW-1185">Reference proteome</keyword>
<dbReference type="InterPro" id="IPR011032">
    <property type="entry name" value="GroES-like_sf"/>
</dbReference>
<organism evidence="1 2">
    <name type="scientific">Pseudotabrizicola alkalilacus</name>
    <dbReference type="NCBI Taxonomy" id="2305252"/>
    <lineage>
        <taxon>Bacteria</taxon>
        <taxon>Pseudomonadati</taxon>
        <taxon>Pseudomonadota</taxon>
        <taxon>Alphaproteobacteria</taxon>
        <taxon>Rhodobacterales</taxon>
        <taxon>Paracoccaceae</taxon>
        <taxon>Pseudotabrizicola</taxon>
    </lineage>
</organism>
<sequence>MIGHGLVGGIVMLSSAVQAFAEEQRVIAGVITPSMWSNACQSERCSPDGAGTKHGWKPLGGWKFSKTINGAKAEYILV</sequence>
<dbReference type="SUPFAM" id="SSF50129">
    <property type="entry name" value="GroES-like"/>
    <property type="match status" value="1"/>
</dbReference>
<proteinExistence type="predicted"/>
<reference evidence="1 2" key="1">
    <citation type="submission" date="2018-08" db="EMBL/GenBank/DDBJ databases">
        <title>Flavobacterium tibetense sp. nov., isolated from a wetland YonghuCo on Tibetan Plateau.</title>
        <authorList>
            <person name="Phurbu D."/>
            <person name="Lu H."/>
            <person name="Xing P."/>
        </authorList>
    </citation>
    <scope>NUCLEOTIDE SEQUENCE [LARGE SCALE GENOMIC DNA]</scope>
    <source>
        <strain evidence="1 2">DJC</strain>
    </source>
</reference>